<dbReference type="EMBL" id="ASSJ01000066">
    <property type="protein sequence ID" value="ERN40859.1"/>
    <property type="molecule type" value="Genomic_DNA"/>
</dbReference>
<dbReference type="PATRIC" id="fig|582515.4.peg.2888"/>
<dbReference type="STRING" id="582515.KR51_00025680"/>
<dbReference type="PANTHER" id="PTHR43833:SF11">
    <property type="entry name" value="VOLTAGE-GATED POTASSIUM CHANNEL KCH"/>
    <property type="match status" value="1"/>
</dbReference>
<dbReference type="SUPFAM" id="SSF51735">
    <property type="entry name" value="NAD(P)-binding Rossmann-fold domains"/>
    <property type="match status" value="2"/>
</dbReference>
<keyword evidence="1" id="KW-0472">Membrane</keyword>
<dbReference type="InterPro" id="IPR036291">
    <property type="entry name" value="NAD(P)-bd_dom_sf"/>
</dbReference>
<organism evidence="4 5">
    <name type="scientific">Rubidibacter lacunae KORDI 51-2</name>
    <dbReference type="NCBI Taxonomy" id="582515"/>
    <lineage>
        <taxon>Bacteria</taxon>
        <taxon>Bacillati</taxon>
        <taxon>Cyanobacteriota</taxon>
        <taxon>Cyanophyceae</taxon>
        <taxon>Oscillatoriophycideae</taxon>
        <taxon>Chroococcales</taxon>
        <taxon>Aphanothecaceae</taxon>
        <taxon>Rubidibacter</taxon>
    </lineage>
</organism>
<name>U5DJV3_9CHRO</name>
<feature type="transmembrane region" description="Helical" evidence="1">
    <location>
        <begin position="314"/>
        <end position="333"/>
    </location>
</feature>
<comment type="caution">
    <text evidence="4">The sequence shown here is derived from an EMBL/GenBank/DDBJ whole genome shotgun (WGS) entry which is preliminary data.</text>
</comment>
<dbReference type="InterPro" id="IPR006037">
    <property type="entry name" value="RCK_C"/>
</dbReference>
<dbReference type="InterPro" id="IPR003148">
    <property type="entry name" value="RCK_N"/>
</dbReference>
<dbReference type="Gene3D" id="3.40.50.720">
    <property type="entry name" value="NAD(P)-binding Rossmann-like Domain"/>
    <property type="match status" value="2"/>
</dbReference>
<reference evidence="4 5" key="1">
    <citation type="submission" date="2013-05" db="EMBL/GenBank/DDBJ databases">
        <title>Draft genome sequence of Rubidibacter lacunae KORDI 51-2.</title>
        <authorList>
            <person name="Choi D.H."/>
            <person name="Noh J.H."/>
            <person name="Kwon K.-K."/>
            <person name="Lee J.-H."/>
            <person name="Ryu J.-Y."/>
        </authorList>
    </citation>
    <scope>NUCLEOTIDE SEQUENCE [LARGE SCALE GENOMIC DNA]</scope>
    <source>
        <strain evidence="4 5">KORDI 51-2</strain>
    </source>
</reference>
<dbReference type="PROSITE" id="PS51201">
    <property type="entry name" value="RCK_N"/>
    <property type="match status" value="1"/>
</dbReference>
<dbReference type="Proteomes" id="UP000016960">
    <property type="component" value="Unassembled WGS sequence"/>
</dbReference>
<dbReference type="GO" id="GO:0008324">
    <property type="term" value="F:monoatomic cation transmembrane transporter activity"/>
    <property type="evidence" value="ECO:0007669"/>
    <property type="project" value="InterPro"/>
</dbReference>
<evidence type="ECO:0000259" key="2">
    <source>
        <dbReference type="PROSITE" id="PS51201"/>
    </source>
</evidence>
<evidence type="ECO:0000256" key="1">
    <source>
        <dbReference type="SAM" id="Phobius"/>
    </source>
</evidence>
<dbReference type="PROSITE" id="PS51202">
    <property type="entry name" value="RCK_C"/>
    <property type="match status" value="1"/>
</dbReference>
<evidence type="ECO:0000313" key="5">
    <source>
        <dbReference type="Proteomes" id="UP000016960"/>
    </source>
</evidence>
<dbReference type="PANTHER" id="PTHR43833">
    <property type="entry name" value="POTASSIUM CHANNEL PROTEIN 2-RELATED-RELATED"/>
    <property type="match status" value="1"/>
</dbReference>
<accession>U5DJV3</accession>
<feature type="transmembrane region" description="Helical" evidence="1">
    <location>
        <begin position="286"/>
        <end position="308"/>
    </location>
</feature>
<dbReference type="eggNOG" id="COG1226">
    <property type="taxonomic scope" value="Bacteria"/>
</dbReference>
<sequence>MVETAALETAASSNAAGVTSGLFLICGQGALGQHCAAALSRFGVDTIAIDLQQPSNLEIANLSELLVDFVVGDCRQNRVLQSAQVTQCRAALIVTSNERVNAETALAVRALNPTARLIVRSSQTNLNRVLGDRLGNFVAFEPTRLAADAFVLAALGTETIGLLRLGNQTMRVVKRPIPAGDPLCQRRTLLELNSLTRRVLAHIRQGDRGKPGAFYSWEPDATLKPGDTLVYVETELHFAAEHIVPTPTRSLPHKQRQLRQMLAIAPWLQRRRQMLALVWQSPVRRLAFICGVMVVGLLVFGTSLLLYLHPDTTLSSALFATVVLLLGGYADLFGDVGPSEGPAEWWLRLLSLGLTLAGTVFVGVLYALLTETLLSSKFQLTPRRPPVPERDHAIIIGIRRVGKRVVSLLLDLKQPVVGIPLDPDFDPMLLPNMPAIAGPSDEALARANLKTAKSVIVGTEDELLNLELGLTIQKLNPACQLAIRTYGQRLSENLARLLPEARVLNAYAIVAEAFAGAAFGENILSLFQLDDRTVLVTEYTVESGDTLEGLLLAEVAYGYAVVPLLHARSGRTEKLMPSDDALLAVGDRMVVLATIDGLQRIELGQRNTSDRCWQVRIERAIGPEAVFEGGNTLVRVTGCSMALARDVMGTLPRTLNGRLYKHQAKRLIRELSRVRVRATAACVPKPARSQSQPEMRG</sequence>
<dbReference type="RefSeq" id="WP_022607927.1">
    <property type="nucleotide sequence ID" value="NZ_ASSJ01000066.1"/>
</dbReference>
<dbReference type="InterPro" id="IPR050721">
    <property type="entry name" value="Trk_Ktr_HKT_K-transport"/>
</dbReference>
<dbReference type="AlphaFoldDB" id="U5DJV3"/>
<keyword evidence="5" id="KW-1185">Reference proteome</keyword>
<gene>
    <name evidence="4" type="ORF">KR51_00025680</name>
</gene>
<protein>
    <submittedName>
        <fullName evidence="4">K+ transport system, NAD-binding component</fullName>
    </submittedName>
</protein>
<dbReference type="GO" id="GO:0006813">
    <property type="term" value="P:potassium ion transport"/>
    <property type="evidence" value="ECO:0007669"/>
    <property type="project" value="InterPro"/>
</dbReference>
<proteinExistence type="predicted"/>
<evidence type="ECO:0000313" key="4">
    <source>
        <dbReference type="EMBL" id="ERN40859.1"/>
    </source>
</evidence>
<evidence type="ECO:0000259" key="3">
    <source>
        <dbReference type="PROSITE" id="PS51202"/>
    </source>
</evidence>
<feature type="domain" description="RCK N-terminal" evidence="2">
    <location>
        <begin position="20"/>
        <end position="140"/>
    </location>
</feature>
<dbReference type="Pfam" id="PF02254">
    <property type="entry name" value="TrkA_N"/>
    <property type="match status" value="2"/>
</dbReference>
<feature type="domain" description="RCK C-terminal" evidence="3">
    <location>
        <begin position="524"/>
        <end position="607"/>
    </location>
</feature>
<dbReference type="SUPFAM" id="SSF81324">
    <property type="entry name" value="Voltage-gated potassium channels"/>
    <property type="match status" value="1"/>
</dbReference>
<dbReference type="InParanoid" id="U5DJV3"/>
<keyword evidence="1" id="KW-0812">Transmembrane</keyword>
<keyword evidence="1" id="KW-1133">Transmembrane helix</keyword>
<feature type="transmembrane region" description="Helical" evidence="1">
    <location>
        <begin position="345"/>
        <end position="369"/>
    </location>
</feature>